<evidence type="ECO:0000313" key="2">
    <source>
        <dbReference type="EMBL" id="EGX60101.1"/>
    </source>
</evidence>
<sequence length="76" mass="7622">MVTREPAGPEGRGGRWLLVVEVLFVLVAVAGLALWSVPGALLAGGVLGVLACERASADRRAAGVRAGGEAAGGERQ</sequence>
<dbReference type="EMBL" id="AGBF01000019">
    <property type="protein sequence ID" value="EGX60101.1"/>
    <property type="molecule type" value="Genomic_DNA"/>
</dbReference>
<gene>
    <name evidence="2" type="ORF">SZN_09271</name>
</gene>
<evidence type="ECO:0000313" key="3">
    <source>
        <dbReference type="Proteomes" id="UP000004217"/>
    </source>
</evidence>
<organism evidence="2 3">
    <name type="scientific">Streptomyces zinciresistens K42</name>
    <dbReference type="NCBI Taxonomy" id="700597"/>
    <lineage>
        <taxon>Bacteria</taxon>
        <taxon>Bacillati</taxon>
        <taxon>Actinomycetota</taxon>
        <taxon>Actinomycetes</taxon>
        <taxon>Kitasatosporales</taxon>
        <taxon>Streptomycetaceae</taxon>
        <taxon>Streptomyces</taxon>
    </lineage>
</organism>
<dbReference type="AlphaFoldDB" id="G2G8N6"/>
<name>G2G8N6_9ACTN</name>
<accession>G2G8N6</accession>
<feature type="transmembrane region" description="Helical" evidence="1">
    <location>
        <begin position="22"/>
        <end position="50"/>
    </location>
</feature>
<proteinExistence type="predicted"/>
<evidence type="ECO:0000256" key="1">
    <source>
        <dbReference type="SAM" id="Phobius"/>
    </source>
</evidence>
<keyword evidence="1" id="KW-1133">Transmembrane helix</keyword>
<keyword evidence="3" id="KW-1185">Reference proteome</keyword>
<dbReference type="PATRIC" id="fig|700597.3.peg.1808"/>
<dbReference type="Proteomes" id="UP000004217">
    <property type="component" value="Unassembled WGS sequence"/>
</dbReference>
<protein>
    <submittedName>
        <fullName evidence="2">Uncharacterized protein</fullName>
    </submittedName>
</protein>
<keyword evidence="1" id="KW-0472">Membrane</keyword>
<keyword evidence="1" id="KW-0812">Transmembrane</keyword>
<reference evidence="2 3" key="1">
    <citation type="submission" date="2011-08" db="EMBL/GenBank/DDBJ databases">
        <authorList>
            <person name="Lin Y."/>
            <person name="Hao X."/>
            <person name="Johnstone L."/>
            <person name="Miller S.J."/>
            <person name="Wei G."/>
            <person name="Rensing C."/>
        </authorList>
    </citation>
    <scope>NUCLEOTIDE SEQUENCE [LARGE SCALE GENOMIC DNA]</scope>
    <source>
        <strain evidence="2 3">K42</strain>
    </source>
</reference>
<comment type="caution">
    <text evidence="2">The sequence shown here is derived from an EMBL/GenBank/DDBJ whole genome shotgun (WGS) entry which is preliminary data.</text>
</comment>